<dbReference type="Pfam" id="PF00149">
    <property type="entry name" value="Metallophos"/>
    <property type="match status" value="1"/>
</dbReference>
<accession>A0A6M1STQ1</accession>
<gene>
    <name evidence="8" type="ORF">G3569_01065</name>
</gene>
<keyword evidence="4" id="KW-0378">Hydrolase</keyword>
<dbReference type="SUPFAM" id="SSF56300">
    <property type="entry name" value="Metallo-dependent phosphatases"/>
    <property type="match status" value="1"/>
</dbReference>
<dbReference type="RefSeq" id="WP_165265191.1">
    <property type="nucleotide sequence ID" value="NZ_JAALLS010000001.1"/>
</dbReference>
<name>A0A6M1STQ1_9BACT</name>
<keyword evidence="6" id="KW-0464">Manganese</keyword>
<dbReference type="EMBL" id="JAALLS010000001">
    <property type="protein sequence ID" value="NGP86926.1"/>
    <property type="molecule type" value="Genomic_DNA"/>
</dbReference>
<protein>
    <recommendedName>
        <fullName evidence="7">Calcineurin-like phosphoesterase domain-containing protein</fullName>
    </recommendedName>
</protein>
<sequence>MDTYTVEQPMIFLSDAHLGGFSDSTNDRIESELIQLINYCQRNQIGIAILGDLFDYWMEYPDTVPNVGKRVLERFSAFNNDMGPTLLITGNHDNWTRDYLCDLGFQLEHEHKMIQINDNLVMTLHGDGLADGMLQLPRPSLHRLLRSDRFISLFQNLLPPRLGIAIMKYFSRLTRLLEWNPEKELKLNKWARNTLESTEIDIILCGHDHIPRRKEFDFGTYINLGTFYRHRTMVYYNNSSMSLVSWVPQLQSLQPFEQHN</sequence>
<keyword evidence="5" id="KW-0472">Membrane</keyword>
<dbReference type="InterPro" id="IPR043461">
    <property type="entry name" value="LpxH-like"/>
</dbReference>
<dbReference type="GO" id="GO:0008758">
    <property type="term" value="F:UDP-2,3-diacylglucosamine hydrolase activity"/>
    <property type="evidence" value="ECO:0007669"/>
    <property type="project" value="TreeGrafter"/>
</dbReference>
<dbReference type="InterPro" id="IPR029052">
    <property type="entry name" value="Metallo-depent_PP-like"/>
</dbReference>
<evidence type="ECO:0000256" key="1">
    <source>
        <dbReference type="ARBA" id="ARBA00022475"/>
    </source>
</evidence>
<evidence type="ECO:0000256" key="6">
    <source>
        <dbReference type="ARBA" id="ARBA00023211"/>
    </source>
</evidence>
<evidence type="ECO:0000256" key="3">
    <source>
        <dbReference type="ARBA" id="ARBA00022723"/>
    </source>
</evidence>
<evidence type="ECO:0000256" key="2">
    <source>
        <dbReference type="ARBA" id="ARBA00022519"/>
    </source>
</evidence>
<comment type="caution">
    <text evidence="8">The sequence shown here is derived from an EMBL/GenBank/DDBJ whole genome shotgun (WGS) entry which is preliminary data.</text>
</comment>
<dbReference type="InterPro" id="IPR004843">
    <property type="entry name" value="Calcineurin-like_PHP"/>
</dbReference>
<dbReference type="Proteomes" id="UP000479132">
    <property type="component" value="Unassembled WGS sequence"/>
</dbReference>
<dbReference type="PANTHER" id="PTHR34990">
    <property type="entry name" value="UDP-2,3-DIACYLGLUCOSAMINE HYDROLASE-RELATED"/>
    <property type="match status" value="1"/>
</dbReference>
<dbReference type="GO" id="GO:0009245">
    <property type="term" value="P:lipid A biosynthetic process"/>
    <property type="evidence" value="ECO:0007669"/>
    <property type="project" value="TreeGrafter"/>
</dbReference>
<evidence type="ECO:0000313" key="9">
    <source>
        <dbReference type="Proteomes" id="UP000479132"/>
    </source>
</evidence>
<evidence type="ECO:0000259" key="7">
    <source>
        <dbReference type="Pfam" id="PF00149"/>
    </source>
</evidence>
<keyword evidence="9" id="KW-1185">Reference proteome</keyword>
<dbReference type="GO" id="GO:0046872">
    <property type="term" value="F:metal ion binding"/>
    <property type="evidence" value="ECO:0007669"/>
    <property type="project" value="UniProtKB-KW"/>
</dbReference>
<dbReference type="PANTHER" id="PTHR34990:SF1">
    <property type="entry name" value="UDP-2,3-DIACYLGLUCOSAMINE HYDROLASE"/>
    <property type="match status" value="1"/>
</dbReference>
<keyword evidence="2" id="KW-0997">Cell inner membrane</keyword>
<evidence type="ECO:0000313" key="8">
    <source>
        <dbReference type="EMBL" id="NGP86926.1"/>
    </source>
</evidence>
<keyword evidence="3" id="KW-0479">Metal-binding</keyword>
<dbReference type="GO" id="GO:0016020">
    <property type="term" value="C:membrane"/>
    <property type="evidence" value="ECO:0007669"/>
    <property type="project" value="GOC"/>
</dbReference>
<evidence type="ECO:0000256" key="4">
    <source>
        <dbReference type="ARBA" id="ARBA00022801"/>
    </source>
</evidence>
<dbReference type="AlphaFoldDB" id="A0A6M1STQ1"/>
<organism evidence="8 9">
    <name type="scientific">Fodinibius halophilus</name>
    <dbReference type="NCBI Taxonomy" id="1736908"/>
    <lineage>
        <taxon>Bacteria</taxon>
        <taxon>Pseudomonadati</taxon>
        <taxon>Balneolota</taxon>
        <taxon>Balneolia</taxon>
        <taxon>Balneolales</taxon>
        <taxon>Balneolaceae</taxon>
        <taxon>Fodinibius</taxon>
    </lineage>
</organism>
<keyword evidence="1" id="KW-1003">Cell membrane</keyword>
<reference evidence="8 9" key="1">
    <citation type="submission" date="2020-02" db="EMBL/GenBank/DDBJ databases">
        <title>Aliifodinibius halophilus 2W32, complete genome.</title>
        <authorList>
            <person name="Li Y."/>
            <person name="Wu S."/>
        </authorList>
    </citation>
    <scope>NUCLEOTIDE SEQUENCE [LARGE SCALE GENOMIC DNA]</scope>
    <source>
        <strain evidence="8 9">2W32</strain>
    </source>
</reference>
<proteinExistence type="predicted"/>
<dbReference type="Gene3D" id="3.60.21.10">
    <property type="match status" value="1"/>
</dbReference>
<evidence type="ECO:0000256" key="5">
    <source>
        <dbReference type="ARBA" id="ARBA00023136"/>
    </source>
</evidence>
<feature type="domain" description="Calcineurin-like phosphoesterase" evidence="7">
    <location>
        <begin position="11"/>
        <end position="211"/>
    </location>
</feature>